<accession>A0A564ZH84</accession>
<dbReference type="EMBL" id="CABIKM010000016">
    <property type="protein sequence ID" value="VUZ84700.1"/>
    <property type="molecule type" value="Genomic_DNA"/>
</dbReference>
<dbReference type="InterPro" id="IPR000792">
    <property type="entry name" value="Tscrpt_reg_LuxR_C"/>
</dbReference>
<sequence length="257" mass="28143">MRKVHRESRRRPICPQALLTKALAGVIRAAAKQIHPSMFQTIVRGVGAEQGRLAASEWRLAHGVARRCDSRTCAQCLKATAQQCGWNLQVAVESENAFTVTIAEAQFTEPHESGSYLCELAAGLFAGVAVETLGYARVVVGRCSETPPLNCAFTIHLDESDESAATLQSSHYPHIGKESVLLGERVLEGTVGERLTRRELQVLRLIAQGLTDKAIAAALRRSVRTVENHGARIRQKLGIDSRTGLIRFAFRARLIEP</sequence>
<dbReference type="InterPro" id="IPR016032">
    <property type="entry name" value="Sig_transdc_resp-reg_C-effctor"/>
</dbReference>
<gene>
    <name evidence="5" type="primary">nreC_1</name>
    <name evidence="5" type="ORF">MELA_01074</name>
</gene>
<proteinExistence type="predicted"/>
<evidence type="ECO:0000259" key="4">
    <source>
        <dbReference type="PROSITE" id="PS50043"/>
    </source>
</evidence>
<keyword evidence="6" id="KW-1185">Reference proteome</keyword>
<feature type="domain" description="HTH luxR-type" evidence="4">
    <location>
        <begin position="188"/>
        <end position="253"/>
    </location>
</feature>
<dbReference type="Proteomes" id="UP000334340">
    <property type="component" value="Unassembled WGS sequence"/>
</dbReference>
<dbReference type="SUPFAM" id="SSF46894">
    <property type="entry name" value="C-terminal effector domain of the bipartite response regulators"/>
    <property type="match status" value="1"/>
</dbReference>
<dbReference type="PANTHER" id="PTHR44688">
    <property type="entry name" value="DNA-BINDING TRANSCRIPTIONAL ACTIVATOR DEVR_DOSR"/>
    <property type="match status" value="1"/>
</dbReference>
<dbReference type="AlphaFoldDB" id="A0A564ZH84"/>
<evidence type="ECO:0000256" key="1">
    <source>
        <dbReference type="ARBA" id="ARBA00023015"/>
    </source>
</evidence>
<organism evidence="5 6">
    <name type="scientific">Candidatus Methylomirabilis lanthanidiphila</name>
    <dbReference type="NCBI Taxonomy" id="2211376"/>
    <lineage>
        <taxon>Bacteria</taxon>
        <taxon>Candidatus Methylomirabilota</taxon>
        <taxon>Candidatus Methylomirabilia</taxon>
        <taxon>Candidatus Methylomirabilales</taxon>
        <taxon>Candidatus Methylomirabilaceae</taxon>
        <taxon>Candidatus Methylomirabilis</taxon>
    </lineage>
</organism>
<keyword evidence="2" id="KW-0238">DNA-binding</keyword>
<keyword evidence="1" id="KW-0805">Transcription regulation</keyword>
<dbReference type="PRINTS" id="PR00038">
    <property type="entry name" value="HTHLUXR"/>
</dbReference>
<dbReference type="GO" id="GO:0003677">
    <property type="term" value="F:DNA binding"/>
    <property type="evidence" value="ECO:0007669"/>
    <property type="project" value="UniProtKB-KW"/>
</dbReference>
<reference evidence="5 6" key="1">
    <citation type="submission" date="2019-07" db="EMBL/GenBank/DDBJ databases">
        <authorList>
            <person name="Cremers G."/>
        </authorList>
    </citation>
    <scope>NUCLEOTIDE SEQUENCE [LARGE SCALE GENOMIC DNA]</scope>
</reference>
<dbReference type="PROSITE" id="PS50043">
    <property type="entry name" value="HTH_LUXR_2"/>
    <property type="match status" value="1"/>
</dbReference>
<dbReference type="PANTHER" id="PTHR44688:SF16">
    <property type="entry name" value="DNA-BINDING TRANSCRIPTIONAL ACTIVATOR DEVR_DOSR"/>
    <property type="match status" value="1"/>
</dbReference>
<name>A0A564ZH84_9BACT</name>
<protein>
    <submittedName>
        <fullName evidence="5">Oxygen regulatory protein NreC</fullName>
    </submittedName>
</protein>
<evidence type="ECO:0000313" key="6">
    <source>
        <dbReference type="Proteomes" id="UP000334340"/>
    </source>
</evidence>
<keyword evidence="3" id="KW-0804">Transcription</keyword>
<dbReference type="Gene3D" id="1.10.10.10">
    <property type="entry name" value="Winged helix-like DNA-binding domain superfamily/Winged helix DNA-binding domain"/>
    <property type="match status" value="1"/>
</dbReference>
<evidence type="ECO:0000256" key="3">
    <source>
        <dbReference type="ARBA" id="ARBA00023163"/>
    </source>
</evidence>
<evidence type="ECO:0000256" key="2">
    <source>
        <dbReference type="ARBA" id="ARBA00023125"/>
    </source>
</evidence>
<dbReference type="GO" id="GO:0006355">
    <property type="term" value="P:regulation of DNA-templated transcription"/>
    <property type="evidence" value="ECO:0007669"/>
    <property type="project" value="InterPro"/>
</dbReference>
<evidence type="ECO:0000313" key="5">
    <source>
        <dbReference type="EMBL" id="VUZ84700.1"/>
    </source>
</evidence>
<dbReference type="InterPro" id="IPR036388">
    <property type="entry name" value="WH-like_DNA-bd_sf"/>
</dbReference>
<dbReference type="SMART" id="SM00421">
    <property type="entry name" value="HTH_LUXR"/>
    <property type="match status" value="1"/>
</dbReference>
<dbReference type="Pfam" id="PF00196">
    <property type="entry name" value="GerE"/>
    <property type="match status" value="1"/>
</dbReference>
<dbReference type="CDD" id="cd06170">
    <property type="entry name" value="LuxR_C_like"/>
    <property type="match status" value="1"/>
</dbReference>